<dbReference type="Pfam" id="PF07645">
    <property type="entry name" value="EGF_CA"/>
    <property type="match status" value="1"/>
</dbReference>
<dbReference type="PROSITE" id="PS50026">
    <property type="entry name" value="EGF_3"/>
    <property type="match status" value="3"/>
</dbReference>
<evidence type="ECO:0000256" key="2">
    <source>
        <dbReference type="ARBA" id="ARBA00022525"/>
    </source>
</evidence>
<dbReference type="InterPro" id="IPR001881">
    <property type="entry name" value="EGF-like_Ca-bd_dom"/>
</dbReference>
<feature type="disulfide bond" evidence="8">
    <location>
        <begin position="49"/>
        <end position="58"/>
    </location>
</feature>
<organism evidence="10 11">
    <name type="scientific">Mytilus coruscus</name>
    <name type="common">Sea mussel</name>
    <dbReference type="NCBI Taxonomy" id="42192"/>
    <lineage>
        <taxon>Eukaryota</taxon>
        <taxon>Metazoa</taxon>
        <taxon>Spiralia</taxon>
        <taxon>Lophotrochozoa</taxon>
        <taxon>Mollusca</taxon>
        <taxon>Bivalvia</taxon>
        <taxon>Autobranchia</taxon>
        <taxon>Pteriomorphia</taxon>
        <taxon>Mytilida</taxon>
        <taxon>Mytiloidea</taxon>
        <taxon>Mytilidae</taxon>
        <taxon>Mytilinae</taxon>
        <taxon>Mytilus</taxon>
    </lineage>
</organism>
<accession>A0A6J7ZV93</accession>
<feature type="domain" description="EGF-like" evidence="9">
    <location>
        <begin position="25"/>
        <end position="59"/>
    </location>
</feature>
<dbReference type="AlphaFoldDB" id="A0A6J7ZV93"/>
<evidence type="ECO:0000256" key="7">
    <source>
        <dbReference type="ARBA" id="ARBA00023180"/>
    </source>
</evidence>
<comment type="subcellular location">
    <subcellularLocation>
        <location evidence="1">Secreted</location>
    </subcellularLocation>
</comment>
<dbReference type="InterPro" id="IPR000742">
    <property type="entry name" value="EGF"/>
</dbReference>
<evidence type="ECO:0000259" key="9">
    <source>
        <dbReference type="PROSITE" id="PS50026"/>
    </source>
</evidence>
<sequence length="154" mass="16112">MSSTTDYRTCYNSFCCSGYTGSSCSQAICYGTTSCPNGGTCSSPNACVCAPGFGGSQCSDINECQTGTDNCQQNCINTHGSFICSCESGYSMNSNGATCTDINECLVSNGGCSHICRNSLGSYQCNCRDGFYLASDGKTCVGMLLKKVIMVLKI</sequence>
<dbReference type="PROSITE" id="PS00022">
    <property type="entry name" value="EGF_1"/>
    <property type="match status" value="1"/>
</dbReference>
<dbReference type="PROSITE" id="PS00010">
    <property type="entry name" value="ASX_HYDROXYL"/>
    <property type="match status" value="2"/>
</dbReference>
<gene>
    <name evidence="10" type="ORF">MCOR_291</name>
</gene>
<dbReference type="FunFam" id="2.10.25.10:FF:000010">
    <property type="entry name" value="Pro-epidermal growth factor"/>
    <property type="match status" value="1"/>
</dbReference>
<keyword evidence="2" id="KW-0964">Secreted</keyword>
<keyword evidence="6 8" id="KW-1015">Disulfide bond</keyword>
<dbReference type="PROSITE" id="PS01186">
    <property type="entry name" value="EGF_2"/>
    <property type="match status" value="3"/>
</dbReference>
<dbReference type="Proteomes" id="UP000507470">
    <property type="component" value="Unassembled WGS sequence"/>
</dbReference>
<dbReference type="FunFam" id="2.10.25.10:FF:000240">
    <property type="entry name" value="Vitamin K-dependent protein S"/>
    <property type="match status" value="1"/>
</dbReference>
<dbReference type="SMART" id="SM00181">
    <property type="entry name" value="EGF"/>
    <property type="match status" value="3"/>
</dbReference>
<keyword evidence="11" id="KW-1185">Reference proteome</keyword>
<evidence type="ECO:0000313" key="11">
    <source>
        <dbReference type="Proteomes" id="UP000507470"/>
    </source>
</evidence>
<proteinExistence type="predicted"/>
<evidence type="ECO:0000256" key="5">
    <source>
        <dbReference type="ARBA" id="ARBA00022737"/>
    </source>
</evidence>
<dbReference type="Gene3D" id="2.10.25.10">
    <property type="entry name" value="Laminin"/>
    <property type="match status" value="3"/>
</dbReference>
<evidence type="ECO:0000256" key="8">
    <source>
        <dbReference type="PROSITE-ProRule" id="PRU00076"/>
    </source>
</evidence>
<evidence type="ECO:0000256" key="6">
    <source>
        <dbReference type="ARBA" id="ARBA00023157"/>
    </source>
</evidence>
<protein>
    <recommendedName>
        <fullName evidence="9">EGF-like domain-containing protein</fullName>
    </recommendedName>
</protein>
<name>A0A6J7ZV93_MYTCO</name>
<evidence type="ECO:0000256" key="1">
    <source>
        <dbReference type="ARBA" id="ARBA00004613"/>
    </source>
</evidence>
<dbReference type="SUPFAM" id="SSF57196">
    <property type="entry name" value="EGF/Laminin"/>
    <property type="match status" value="2"/>
</dbReference>
<evidence type="ECO:0000313" key="10">
    <source>
        <dbReference type="EMBL" id="CAC5355720.1"/>
    </source>
</evidence>
<dbReference type="PROSITE" id="PS01187">
    <property type="entry name" value="EGF_CA"/>
    <property type="match status" value="1"/>
</dbReference>
<feature type="domain" description="EGF-like" evidence="9">
    <location>
        <begin position="101"/>
        <end position="141"/>
    </location>
</feature>
<keyword evidence="7" id="KW-0325">Glycoprotein</keyword>
<dbReference type="InterPro" id="IPR049883">
    <property type="entry name" value="NOTCH1_EGF-like"/>
</dbReference>
<dbReference type="Pfam" id="PF14670">
    <property type="entry name" value="FXa_inhibition"/>
    <property type="match status" value="1"/>
</dbReference>
<dbReference type="PANTHER" id="PTHR47333">
    <property type="entry name" value="VON WILLEBRAND FACTOR C AND EGF DOMAIN-CONTAINING PROTEIN"/>
    <property type="match status" value="1"/>
</dbReference>
<dbReference type="GO" id="GO:0005509">
    <property type="term" value="F:calcium ion binding"/>
    <property type="evidence" value="ECO:0007669"/>
    <property type="project" value="InterPro"/>
</dbReference>
<dbReference type="InterPro" id="IPR052080">
    <property type="entry name" value="vWF_C/EGF_Fibrillin"/>
</dbReference>
<dbReference type="InterPro" id="IPR018097">
    <property type="entry name" value="EGF_Ca-bd_CS"/>
</dbReference>
<comment type="caution">
    <text evidence="8">Lacks conserved residue(s) required for the propagation of feature annotation.</text>
</comment>
<dbReference type="InterPro" id="IPR000152">
    <property type="entry name" value="EGF-type_Asp/Asn_hydroxyl_site"/>
</dbReference>
<feature type="domain" description="EGF-like" evidence="9">
    <location>
        <begin position="60"/>
        <end position="100"/>
    </location>
</feature>
<dbReference type="EMBL" id="CACVKT020000081">
    <property type="protein sequence ID" value="CAC5355720.1"/>
    <property type="molecule type" value="Genomic_DNA"/>
</dbReference>
<dbReference type="OrthoDB" id="6229058at2759"/>
<dbReference type="SMART" id="SM00179">
    <property type="entry name" value="EGF_CA"/>
    <property type="match status" value="2"/>
</dbReference>
<dbReference type="PANTHER" id="PTHR47333:SF4">
    <property type="entry name" value="EGF-LIKE DOMAIN-CONTAINING PROTEIN"/>
    <property type="match status" value="1"/>
</dbReference>
<keyword evidence="5" id="KW-0677">Repeat</keyword>
<keyword evidence="4" id="KW-0732">Signal</keyword>
<evidence type="ECO:0000256" key="3">
    <source>
        <dbReference type="ARBA" id="ARBA00022536"/>
    </source>
</evidence>
<dbReference type="GO" id="GO:0005576">
    <property type="term" value="C:extracellular region"/>
    <property type="evidence" value="ECO:0007669"/>
    <property type="project" value="UniProtKB-SubCell"/>
</dbReference>
<evidence type="ECO:0000256" key="4">
    <source>
        <dbReference type="ARBA" id="ARBA00022729"/>
    </source>
</evidence>
<reference evidence="10 11" key="1">
    <citation type="submission" date="2020-06" db="EMBL/GenBank/DDBJ databases">
        <authorList>
            <person name="Li R."/>
            <person name="Bekaert M."/>
        </authorList>
    </citation>
    <scope>NUCLEOTIDE SEQUENCE [LARGE SCALE GENOMIC DNA]</scope>
    <source>
        <strain evidence="11">wild</strain>
    </source>
</reference>
<keyword evidence="3 8" id="KW-0245">EGF-like domain</keyword>